<dbReference type="RefSeq" id="WP_073450581.1">
    <property type="nucleotide sequence ID" value="NZ_UAUF01000002.1"/>
</dbReference>
<dbReference type="AlphaFoldDB" id="A0A2X2BYN4"/>
<dbReference type="Proteomes" id="UP000250443">
    <property type="component" value="Unassembled WGS sequence"/>
</dbReference>
<organism evidence="1 2">
    <name type="scientific">Pseudomonas luteola</name>
    <dbReference type="NCBI Taxonomy" id="47886"/>
    <lineage>
        <taxon>Bacteria</taxon>
        <taxon>Pseudomonadati</taxon>
        <taxon>Pseudomonadota</taxon>
        <taxon>Gammaproteobacteria</taxon>
        <taxon>Pseudomonadales</taxon>
        <taxon>Pseudomonadaceae</taxon>
        <taxon>Pseudomonas</taxon>
    </lineage>
</organism>
<dbReference type="InterPro" id="IPR037914">
    <property type="entry name" value="SpoVT-AbrB_sf"/>
</dbReference>
<evidence type="ECO:0000313" key="2">
    <source>
        <dbReference type="Proteomes" id="UP000250443"/>
    </source>
</evidence>
<sequence length="84" mass="9402">MKKTRSVTTLKKWEGRLVVDLPVAFAKQLELAEGDALVLELDQMSLQLRPAIKPNIELPEAVKPIILKAPRLAEIGSWQDKTRG</sequence>
<reference evidence="1 2" key="1">
    <citation type="submission" date="2018-06" db="EMBL/GenBank/DDBJ databases">
        <authorList>
            <consortium name="Pathogen Informatics"/>
            <person name="Doyle S."/>
        </authorList>
    </citation>
    <scope>NUCLEOTIDE SEQUENCE [LARGE SCALE GENOMIC DNA]</scope>
    <source>
        <strain evidence="1 2">NCTC11842</strain>
    </source>
</reference>
<protein>
    <submittedName>
        <fullName evidence="1">Growth regulator</fullName>
    </submittedName>
</protein>
<name>A0A2X2BYN4_PSELU</name>
<gene>
    <name evidence="1" type="ORF">NCTC11842_00359</name>
</gene>
<accession>A0A2X2BYN4</accession>
<dbReference type="Gene3D" id="2.10.260.10">
    <property type="match status" value="1"/>
</dbReference>
<dbReference type="EMBL" id="UAUF01000002">
    <property type="protein sequence ID" value="SPZ00214.1"/>
    <property type="molecule type" value="Genomic_DNA"/>
</dbReference>
<proteinExistence type="predicted"/>
<evidence type="ECO:0000313" key="1">
    <source>
        <dbReference type="EMBL" id="SPZ00214.1"/>
    </source>
</evidence>
<dbReference type="SUPFAM" id="SSF89447">
    <property type="entry name" value="AbrB/MazE/MraZ-like"/>
    <property type="match status" value="1"/>
</dbReference>